<organism evidence="3">
    <name type="scientific">Desertifilum tharense IPPAS B-1220</name>
    <dbReference type="NCBI Taxonomy" id="1781255"/>
    <lineage>
        <taxon>Bacteria</taxon>
        <taxon>Bacillati</taxon>
        <taxon>Cyanobacteriota</taxon>
        <taxon>Cyanophyceae</taxon>
        <taxon>Desertifilales</taxon>
        <taxon>Desertifilaceae</taxon>
        <taxon>Desertifilum</taxon>
    </lineage>
</organism>
<dbReference type="PANTHER" id="PTHR34556:SF2">
    <property type="entry name" value="PROTEIN TAB2 HOMOLOG, CHLOROPLASTIC"/>
    <property type="match status" value="1"/>
</dbReference>
<feature type="domain" description="RNA-binding protein Tab2-like N-terminal" evidence="1">
    <location>
        <begin position="4"/>
        <end position="114"/>
    </location>
</feature>
<dbReference type="InterPro" id="IPR046761">
    <property type="entry name" value="Tab2-like_C"/>
</dbReference>
<evidence type="ECO:0008006" key="4">
    <source>
        <dbReference type="Google" id="ProtNLM"/>
    </source>
</evidence>
<dbReference type="OrthoDB" id="420270at2"/>
<protein>
    <recommendedName>
        <fullName evidence="4">DUF1092 domain-containing protein</fullName>
    </recommendedName>
</protein>
<accession>A0A1E5QHW6</accession>
<dbReference type="PANTHER" id="PTHR34556">
    <property type="match status" value="1"/>
</dbReference>
<comment type="caution">
    <text evidence="3">The sequence shown here is derived from an EMBL/GenBank/DDBJ whole genome shotgun (WGS) entry which is preliminary data.</text>
</comment>
<dbReference type="STRING" id="1781255.BH720_15550"/>
<dbReference type="GO" id="GO:0003723">
    <property type="term" value="F:RNA binding"/>
    <property type="evidence" value="ECO:0007669"/>
    <property type="project" value="InterPro"/>
</dbReference>
<sequence length="287" mass="32165">MAVIWELDFYSRPILDENQKKYWEVIICESPLTVQRSPDSLFRFSKFCDGTQVNSVWLKEALSEAIAKAPAPPSKIRFFRRQMNNMICKACKETGIDPIPSRYTVALQEWLKARETDFYPNQPGYDSASASTTSVSYPATTPQLLPDALQGQQWAYVNLEAQALDEMPEWEIAFGEAFPLALLDIDPQTSIPGLIIYSSRAVPLAAWMSGIELAYVKATFGTPARLTLESGASDAWILAQLSNPQTQQEGKNFEQAKQNAKGVHFLAIQSDPQSESFAGFWLLQEDH</sequence>
<dbReference type="Pfam" id="PF06485">
    <property type="entry name" value="Tab2-like_N"/>
    <property type="match status" value="1"/>
</dbReference>
<feature type="domain" description="RNA-binding protein Tab2/Atab2 C-terminal" evidence="2">
    <location>
        <begin position="133"/>
        <end position="284"/>
    </location>
</feature>
<name>A0A1E5QHW6_9CYAN</name>
<dbReference type="EMBL" id="MJGC01000069">
    <property type="protein sequence ID" value="OEJ74250.1"/>
    <property type="molecule type" value="Genomic_DNA"/>
</dbReference>
<dbReference type="RefSeq" id="WP_069968170.1">
    <property type="nucleotide sequence ID" value="NZ_CM124774.1"/>
</dbReference>
<evidence type="ECO:0000259" key="1">
    <source>
        <dbReference type="Pfam" id="PF06485"/>
    </source>
</evidence>
<reference evidence="3" key="1">
    <citation type="submission" date="2016-09" db="EMBL/GenBank/DDBJ databases">
        <title>Draft genome of thermotolerant cyanobacterium Desertifilum sp. strain IPPAS B-1220.</title>
        <authorList>
            <person name="Sinetova M.A."/>
            <person name="Bolakhan K."/>
            <person name="Zayadan B.K."/>
            <person name="Mironov K.S."/>
            <person name="Ustinova V."/>
            <person name="Kupriyanova E.V."/>
            <person name="Sidorov R.A."/>
            <person name="Skrypnik A.N."/>
            <person name="Gogoleva N.E."/>
            <person name="Gogolev Y.V."/>
            <person name="Los D.A."/>
        </authorList>
    </citation>
    <scope>NUCLEOTIDE SEQUENCE [LARGE SCALE GENOMIC DNA]</scope>
    <source>
        <strain evidence="3">IPPAS B-1220</strain>
    </source>
</reference>
<dbReference type="Pfam" id="PF20429">
    <property type="entry name" value="Tab2-like_C"/>
    <property type="match status" value="1"/>
</dbReference>
<dbReference type="InterPro" id="IPR009472">
    <property type="entry name" value="Tab2-like"/>
</dbReference>
<evidence type="ECO:0000259" key="2">
    <source>
        <dbReference type="Pfam" id="PF20429"/>
    </source>
</evidence>
<proteinExistence type="predicted"/>
<dbReference type="AlphaFoldDB" id="A0A1E5QHW6"/>
<evidence type="ECO:0000313" key="3">
    <source>
        <dbReference type="EMBL" id="OEJ74250.1"/>
    </source>
</evidence>
<dbReference type="InterPro" id="IPR046760">
    <property type="entry name" value="Tab2-like_N"/>
</dbReference>
<gene>
    <name evidence="3" type="ORF">BH720_15550</name>
</gene>